<protein>
    <submittedName>
        <fullName evidence="8">Peptidase S1</fullName>
    </submittedName>
</protein>
<dbReference type="Proteomes" id="UP000644756">
    <property type="component" value="Unassembled WGS sequence"/>
</dbReference>
<sequence length="525" mass="56927">MDDNKKNPYDDFFTNHNRPEDEKENNTTEPREKAAGGTESDKPSYYYSYGPFKPNAQNDYDREERASETHSQGSSTDNRSSVSSDVQITPPQPVRSFAPAVPSQSAKSGWQVREKKRTSFKAIFASFMAGVLVVGSLMAVADYQNWFTSSGVLAPQALEQSAGARNTSGPDTANPVSNVLDTARPNNIAQIFEQASPAVVKIETFVQPRANSGSNLDPFFRQFFGDDYTAPNSGGNSGELMPSGIGSGFFFDDTGYILTNQHVVGDAAKIEVTVQGYAKPFEAKLLGSSYEMDLAVLKVEGDEPFPTLALGSSENINIGDWVVAIGNPHGFDHTVTVGVLSSKERPISIPDEQGTRNYEHLLQTDASINPGNSGGPLLNTRGEVIGINTAVSSQAQGIGFAIPTSTITEVLDNLKENKSIPRPFIGAELTNLTDEYAQQLELSGQKGALVTNVYYNSPAYKGDLRQFDVITGMDGTKYETVEELIAAIQKKNVGDQITVNVIRNGNNMDLKVEIGDRNTFNVPQQ</sequence>
<evidence type="ECO:0000256" key="6">
    <source>
        <dbReference type="SAM" id="Phobius"/>
    </source>
</evidence>
<evidence type="ECO:0000259" key="7">
    <source>
        <dbReference type="PROSITE" id="PS50106"/>
    </source>
</evidence>
<dbReference type="SMART" id="SM00228">
    <property type="entry name" value="PDZ"/>
    <property type="match status" value="1"/>
</dbReference>
<feature type="compositionally biased region" description="Basic and acidic residues" evidence="5">
    <location>
        <begin position="59"/>
        <end position="68"/>
    </location>
</feature>
<evidence type="ECO:0000256" key="3">
    <source>
        <dbReference type="ARBA" id="ARBA00022801"/>
    </source>
</evidence>
<evidence type="ECO:0000313" key="8">
    <source>
        <dbReference type="EMBL" id="GGF97160.1"/>
    </source>
</evidence>
<keyword evidence="6" id="KW-0812">Transmembrane</keyword>
<comment type="caution">
    <text evidence="8">The sequence shown here is derived from an EMBL/GenBank/DDBJ whole genome shotgun (WGS) entry which is preliminary data.</text>
</comment>
<evidence type="ECO:0000313" key="9">
    <source>
        <dbReference type="Proteomes" id="UP000644756"/>
    </source>
</evidence>
<dbReference type="PANTHER" id="PTHR43343">
    <property type="entry name" value="PEPTIDASE S12"/>
    <property type="match status" value="1"/>
</dbReference>
<dbReference type="SUPFAM" id="SSF50494">
    <property type="entry name" value="Trypsin-like serine proteases"/>
    <property type="match status" value="1"/>
</dbReference>
<dbReference type="Pfam" id="PF13365">
    <property type="entry name" value="Trypsin_2"/>
    <property type="match status" value="1"/>
</dbReference>
<dbReference type="InterPro" id="IPR001940">
    <property type="entry name" value="Peptidase_S1C"/>
</dbReference>
<dbReference type="GO" id="GO:0006508">
    <property type="term" value="P:proteolysis"/>
    <property type="evidence" value="ECO:0007669"/>
    <property type="project" value="UniProtKB-KW"/>
</dbReference>
<gene>
    <name evidence="8" type="ORF">GCM10010916_13040</name>
</gene>
<keyword evidence="9" id="KW-1185">Reference proteome</keyword>
<dbReference type="PRINTS" id="PR00834">
    <property type="entry name" value="PROTEASES2C"/>
</dbReference>
<keyword evidence="6" id="KW-1133">Transmembrane helix</keyword>
<reference evidence="8" key="2">
    <citation type="submission" date="2020-09" db="EMBL/GenBank/DDBJ databases">
        <authorList>
            <person name="Sun Q."/>
            <person name="Zhou Y."/>
        </authorList>
    </citation>
    <scope>NUCLEOTIDE SEQUENCE</scope>
    <source>
        <strain evidence="8">CGMCC 1.12987</strain>
    </source>
</reference>
<evidence type="ECO:0000256" key="4">
    <source>
        <dbReference type="ARBA" id="ARBA00022825"/>
    </source>
</evidence>
<feature type="region of interest" description="Disordered" evidence="5">
    <location>
        <begin position="1"/>
        <end position="112"/>
    </location>
</feature>
<evidence type="ECO:0000256" key="1">
    <source>
        <dbReference type="ARBA" id="ARBA00010541"/>
    </source>
</evidence>
<dbReference type="InterPro" id="IPR009003">
    <property type="entry name" value="Peptidase_S1_PA"/>
</dbReference>
<dbReference type="PROSITE" id="PS50106">
    <property type="entry name" value="PDZ"/>
    <property type="match status" value="1"/>
</dbReference>
<keyword evidence="3" id="KW-0378">Hydrolase</keyword>
<dbReference type="AlphaFoldDB" id="A0A917CU58"/>
<feature type="compositionally biased region" description="Basic and acidic residues" evidence="5">
    <location>
        <begin position="17"/>
        <end position="42"/>
    </location>
</feature>
<evidence type="ECO:0000256" key="2">
    <source>
        <dbReference type="ARBA" id="ARBA00022670"/>
    </source>
</evidence>
<keyword evidence="2" id="KW-0645">Protease</keyword>
<feature type="domain" description="PDZ" evidence="7">
    <location>
        <begin position="410"/>
        <end position="505"/>
    </location>
</feature>
<reference evidence="8" key="1">
    <citation type="journal article" date="2014" name="Int. J. Syst. Evol. Microbiol.">
        <title>Complete genome sequence of Corynebacterium casei LMG S-19264T (=DSM 44701T), isolated from a smear-ripened cheese.</title>
        <authorList>
            <consortium name="US DOE Joint Genome Institute (JGI-PGF)"/>
            <person name="Walter F."/>
            <person name="Albersmeier A."/>
            <person name="Kalinowski J."/>
            <person name="Ruckert C."/>
        </authorList>
    </citation>
    <scope>NUCLEOTIDE SEQUENCE</scope>
    <source>
        <strain evidence="8">CGMCC 1.12987</strain>
    </source>
</reference>
<feature type="compositionally biased region" description="Low complexity" evidence="5">
    <location>
        <begin position="74"/>
        <end position="86"/>
    </location>
</feature>
<dbReference type="InterPro" id="IPR043504">
    <property type="entry name" value="Peptidase_S1_PA_chymotrypsin"/>
</dbReference>
<dbReference type="PANTHER" id="PTHR43343:SF3">
    <property type="entry name" value="PROTEASE DO-LIKE 8, CHLOROPLASTIC"/>
    <property type="match status" value="1"/>
</dbReference>
<dbReference type="InterPro" id="IPR051201">
    <property type="entry name" value="Chloro_Bact_Ser_Proteases"/>
</dbReference>
<dbReference type="SUPFAM" id="SSF50156">
    <property type="entry name" value="PDZ domain-like"/>
    <property type="match status" value="1"/>
</dbReference>
<feature type="transmembrane region" description="Helical" evidence="6">
    <location>
        <begin position="122"/>
        <end position="141"/>
    </location>
</feature>
<accession>A0A917CU58</accession>
<dbReference type="GO" id="GO:0004252">
    <property type="term" value="F:serine-type endopeptidase activity"/>
    <property type="evidence" value="ECO:0007669"/>
    <property type="project" value="InterPro"/>
</dbReference>
<dbReference type="InterPro" id="IPR001478">
    <property type="entry name" value="PDZ"/>
</dbReference>
<keyword evidence="4" id="KW-0720">Serine protease</keyword>
<keyword evidence="6" id="KW-0472">Membrane</keyword>
<dbReference type="EMBL" id="BMGR01000003">
    <property type="protein sequence ID" value="GGF97160.1"/>
    <property type="molecule type" value="Genomic_DNA"/>
</dbReference>
<dbReference type="InterPro" id="IPR036034">
    <property type="entry name" value="PDZ_sf"/>
</dbReference>
<dbReference type="Pfam" id="PF13180">
    <property type="entry name" value="PDZ_2"/>
    <property type="match status" value="1"/>
</dbReference>
<evidence type="ECO:0000256" key="5">
    <source>
        <dbReference type="SAM" id="MobiDB-lite"/>
    </source>
</evidence>
<organism evidence="8 9">
    <name type="scientific">Paenibacillus abyssi</name>
    <dbReference type="NCBI Taxonomy" id="1340531"/>
    <lineage>
        <taxon>Bacteria</taxon>
        <taxon>Bacillati</taxon>
        <taxon>Bacillota</taxon>
        <taxon>Bacilli</taxon>
        <taxon>Bacillales</taxon>
        <taxon>Paenibacillaceae</taxon>
        <taxon>Paenibacillus</taxon>
    </lineage>
</organism>
<dbReference type="Gene3D" id="2.30.42.10">
    <property type="match status" value="1"/>
</dbReference>
<dbReference type="Gene3D" id="2.40.10.10">
    <property type="entry name" value="Trypsin-like serine proteases"/>
    <property type="match status" value="2"/>
</dbReference>
<comment type="similarity">
    <text evidence="1">Belongs to the peptidase S1C family.</text>
</comment>
<proteinExistence type="inferred from homology"/>
<name>A0A917CU58_9BACL</name>
<dbReference type="RefSeq" id="WP_188530101.1">
    <property type="nucleotide sequence ID" value="NZ_BMGR01000003.1"/>
</dbReference>